<evidence type="ECO:0000256" key="2">
    <source>
        <dbReference type="ARBA" id="ARBA00022801"/>
    </source>
</evidence>
<dbReference type="EMBL" id="SGUG01000017">
    <property type="protein sequence ID" value="MDG0863391.1"/>
    <property type="molecule type" value="Genomic_DNA"/>
</dbReference>
<feature type="domain" description="NodB homology" evidence="4">
    <location>
        <begin position="114"/>
        <end position="294"/>
    </location>
</feature>
<name>A0A9X4LI77_9BURK</name>
<protein>
    <submittedName>
        <fullName evidence="5">Polysaccharide deacetylase family protein</fullName>
    </submittedName>
</protein>
<keyword evidence="6" id="KW-1185">Reference proteome</keyword>
<evidence type="ECO:0000256" key="3">
    <source>
        <dbReference type="SAM" id="Phobius"/>
    </source>
</evidence>
<evidence type="ECO:0000256" key="1">
    <source>
        <dbReference type="ARBA" id="ARBA00022723"/>
    </source>
</evidence>
<evidence type="ECO:0000313" key="5">
    <source>
        <dbReference type="EMBL" id="MDG0863391.1"/>
    </source>
</evidence>
<dbReference type="Gene3D" id="3.20.20.370">
    <property type="entry name" value="Glycoside hydrolase/deacetylase"/>
    <property type="match status" value="1"/>
</dbReference>
<proteinExistence type="predicted"/>
<gene>
    <name evidence="5" type="ORF">EXJ73_13030</name>
</gene>
<evidence type="ECO:0000313" key="6">
    <source>
        <dbReference type="Proteomes" id="UP001152766"/>
    </source>
</evidence>
<sequence length="299" mass="31892">MGHRQRQRPAVERGRPPLFELLRLGAGVLGTAGAAGLAGALPAGRARGHRRRRQRSTGGSALMGLLMSLALAAAATQPACAPDALGTSRTLTLPREAAAWGTAQHAALPALAPKEVVLTFDDGPRPESTPLVLKALAEQCVQASFFMNGAPLQAHAELARRVRDAGHSVGMHGFRHEHFPQLSPAAQLADLDAMTAAYRAVLGSEPPAWRFPFLEETPTLLAALRERAITVMSVDAGAEDWLPDQTPQMLADKLLGQLAKSGGGIVLLHDAQDQTARALPFLLQQLKANGYRVVHLRWQ</sequence>
<keyword evidence="1" id="KW-0479">Metal-binding</keyword>
<keyword evidence="3" id="KW-0812">Transmembrane</keyword>
<keyword evidence="3" id="KW-0472">Membrane</keyword>
<comment type="caution">
    <text evidence="5">The sequence shown here is derived from an EMBL/GenBank/DDBJ whole genome shotgun (WGS) entry which is preliminary data.</text>
</comment>
<evidence type="ECO:0000259" key="4">
    <source>
        <dbReference type="PROSITE" id="PS51677"/>
    </source>
</evidence>
<dbReference type="GO" id="GO:0016810">
    <property type="term" value="F:hydrolase activity, acting on carbon-nitrogen (but not peptide) bonds"/>
    <property type="evidence" value="ECO:0007669"/>
    <property type="project" value="InterPro"/>
</dbReference>
<dbReference type="SUPFAM" id="SSF88713">
    <property type="entry name" value="Glycoside hydrolase/deacetylase"/>
    <property type="match status" value="1"/>
</dbReference>
<organism evidence="5 6">
    <name type="scientific">Pelomonas aquatica</name>
    <dbReference type="NCBI Taxonomy" id="431058"/>
    <lineage>
        <taxon>Bacteria</taxon>
        <taxon>Pseudomonadati</taxon>
        <taxon>Pseudomonadota</taxon>
        <taxon>Betaproteobacteria</taxon>
        <taxon>Burkholderiales</taxon>
        <taxon>Sphaerotilaceae</taxon>
        <taxon>Roseateles</taxon>
    </lineage>
</organism>
<dbReference type="InterPro" id="IPR050248">
    <property type="entry name" value="Polysacc_deacetylase_ArnD"/>
</dbReference>
<dbReference type="CDD" id="cd10917">
    <property type="entry name" value="CE4_NodB_like_6s_7s"/>
    <property type="match status" value="1"/>
</dbReference>
<dbReference type="PANTHER" id="PTHR10587:SF133">
    <property type="entry name" value="CHITIN DEACETYLASE 1-RELATED"/>
    <property type="match status" value="1"/>
</dbReference>
<reference evidence="5" key="1">
    <citation type="submission" date="2019-02" db="EMBL/GenBank/DDBJ databases">
        <title>Draft genome of the type strain Pelomonas aquatica CCUG 52575T.</title>
        <authorList>
            <person name="Gomila M."/>
            <person name="Lalucat J."/>
        </authorList>
    </citation>
    <scope>NUCLEOTIDE SEQUENCE</scope>
    <source>
        <strain evidence="5">CCUG 52575</strain>
    </source>
</reference>
<dbReference type="PROSITE" id="PS51677">
    <property type="entry name" value="NODB"/>
    <property type="match status" value="1"/>
</dbReference>
<keyword evidence="2" id="KW-0378">Hydrolase</keyword>
<dbReference type="Pfam" id="PF01522">
    <property type="entry name" value="Polysacc_deac_1"/>
    <property type="match status" value="1"/>
</dbReference>
<keyword evidence="3" id="KW-1133">Transmembrane helix</keyword>
<dbReference type="GO" id="GO:0016020">
    <property type="term" value="C:membrane"/>
    <property type="evidence" value="ECO:0007669"/>
    <property type="project" value="TreeGrafter"/>
</dbReference>
<dbReference type="GO" id="GO:0046872">
    <property type="term" value="F:metal ion binding"/>
    <property type="evidence" value="ECO:0007669"/>
    <property type="project" value="UniProtKB-KW"/>
</dbReference>
<dbReference type="Proteomes" id="UP001152766">
    <property type="component" value="Unassembled WGS sequence"/>
</dbReference>
<dbReference type="GO" id="GO:0005975">
    <property type="term" value="P:carbohydrate metabolic process"/>
    <property type="evidence" value="ECO:0007669"/>
    <property type="project" value="InterPro"/>
</dbReference>
<dbReference type="InterPro" id="IPR002509">
    <property type="entry name" value="NODB_dom"/>
</dbReference>
<feature type="transmembrane region" description="Helical" evidence="3">
    <location>
        <begin position="24"/>
        <end position="44"/>
    </location>
</feature>
<accession>A0A9X4LI77</accession>
<dbReference type="InterPro" id="IPR011330">
    <property type="entry name" value="Glyco_hydro/deAcase_b/a-brl"/>
</dbReference>
<dbReference type="AlphaFoldDB" id="A0A9X4LI77"/>
<dbReference type="PANTHER" id="PTHR10587">
    <property type="entry name" value="GLYCOSYL TRANSFERASE-RELATED"/>
    <property type="match status" value="1"/>
</dbReference>